<feature type="repeat" description="ANK" evidence="7">
    <location>
        <begin position="218"/>
        <end position="240"/>
    </location>
</feature>
<evidence type="ECO:0000313" key="12">
    <source>
        <dbReference type="Proteomes" id="UP001054252"/>
    </source>
</evidence>
<evidence type="ECO:0000256" key="4">
    <source>
        <dbReference type="ARBA" id="ARBA00022989"/>
    </source>
</evidence>
<dbReference type="PROSITE" id="PS50297">
    <property type="entry name" value="ANK_REP_REGION"/>
    <property type="match status" value="3"/>
</dbReference>
<evidence type="ECO:0000256" key="2">
    <source>
        <dbReference type="ARBA" id="ARBA00022692"/>
    </source>
</evidence>
<evidence type="ECO:0000256" key="1">
    <source>
        <dbReference type="ARBA" id="ARBA00004141"/>
    </source>
</evidence>
<evidence type="ECO:0000256" key="6">
    <source>
        <dbReference type="ARBA" id="ARBA00023136"/>
    </source>
</evidence>
<accession>A0AAV5I2E5</accession>
<evidence type="ECO:0000259" key="10">
    <source>
        <dbReference type="Pfam" id="PF13962"/>
    </source>
</evidence>
<comment type="subcellular location">
    <subcellularLocation>
        <location evidence="1">Membrane</location>
        <topology evidence="1">Multi-pass membrane protein</topology>
    </subcellularLocation>
</comment>
<keyword evidence="3" id="KW-0677">Repeat</keyword>
<feature type="region of interest" description="Disordered" evidence="8">
    <location>
        <begin position="457"/>
        <end position="497"/>
    </location>
</feature>
<dbReference type="SMART" id="SM00248">
    <property type="entry name" value="ANK"/>
    <property type="match status" value="8"/>
</dbReference>
<dbReference type="Pfam" id="PF13962">
    <property type="entry name" value="PGG"/>
    <property type="match status" value="1"/>
</dbReference>
<reference evidence="11 12" key="1">
    <citation type="journal article" date="2021" name="Commun. Biol.">
        <title>The genome of Shorea leprosula (Dipterocarpaceae) highlights the ecological relevance of drought in aseasonal tropical rainforests.</title>
        <authorList>
            <person name="Ng K.K.S."/>
            <person name="Kobayashi M.J."/>
            <person name="Fawcett J.A."/>
            <person name="Hatakeyama M."/>
            <person name="Paape T."/>
            <person name="Ng C.H."/>
            <person name="Ang C.C."/>
            <person name="Tnah L.H."/>
            <person name="Lee C.T."/>
            <person name="Nishiyama T."/>
            <person name="Sese J."/>
            <person name="O'Brien M.J."/>
            <person name="Copetti D."/>
            <person name="Mohd Noor M.I."/>
            <person name="Ong R.C."/>
            <person name="Putra M."/>
            <person name="Sireger I.Z."/>
            <person name="Indrioko S."/>
            <person name="Kosugi Y."/>
            <person name="Izuno A."/>
            <person name="Isagi Y."/>
            <person name="Lee S.L."/>
            <person name="Shimizu K.K."/>
        </authorList>
    </citation>
    <scope>NUCLEOTIDE SEQUENCE [LARGE SCALE GENOMIC DNA]</scope>
    <source>
        <strain evidence="11">214</strain>
    </source>
</reference>
<evidence type="ECO:0000256" key="3">
    <source>
        <dbReference type="ARBA" id="ARBA00022737"/>
    </source>
</evidence>
<evidence type="ECO:0000256" key="8">
    <source>
        <dbReference type="SAM" id="MobiDB-lite"/>
    </source>
</evidence>
<feature type="transmembrane region" description="Helical" evidence="9">
    <location>
        <begin position="511"/>
        <end position="533"/>
    </location>
</feature>
<evidence type="ECO:0000313" key="11">
    <source>
        <dbReference type="EMBL" id="GKU91821.1"/>
    </source>
</evidence>
<feature type="repeat" description="ANK" evidence="7">
    <location>
        <begin position="285"/>
        <end position="317"/>
    </location>
</feature>
<dbReference type="SUPFAM" id="SSF48403">
    <property type="entry name" value="Ankyrin repeat"/>
    <property type="match status" value="1"/>
</dbReference>
<feature type="transmembrane region" description="Helical" evidence="9">
    <location>
        <begin position="622"/>
        <end position="648"/>
    </location>
</feature>
<keyword evidence="4 9" id="KW-1133">Transmembrane helix</keyword>
<feature type="transmembrane region" description="Helical" evidence="9">
    <location>
        <begin position="593"/>
        <end position="616"/>
    </location>
</feature>
<sequence>MNPDVVQENSDNQTNHLALKIEEDSNRQLGNASGNQPSSEPQYVNPIEAEEDPGTQLNSKLYYRATKGDFHAFEEHAGPLTQLVTRVDENTILHICITAATPYYRRKTDGTENNDSVHFVNEALVKCEELLWQPNKKRETILHIAARHGHHDIVLALLTKDEEARQNDQAVDRPQPLLEMTNEVGDTALHEAVRYTHLQVVKLLISEDRNYQYGQNNDGETPLYIAAEMGDSDVVEEILKCESPACDGPHGRTALHAAVLCNNYEIVKKLCRKFKKRITRKADNSGWTPLHFAAQEGFASIVKLLLKKDKNAAYMADKEEEKTALHVAASKGKAKVVEELMLACPDCFEQVDKNGQNALHFAVKANRNMHDHTLKLILHNECFSNLINAKDGSGNTPLHYLANSNFPLALDLLFHPKLNARVFNKKNLSPLEVIIPPAPAYSFSTIVTAAALRRVGNTPSRQIKDEDEGKEGGGIEDQTEIRKDGLGQETKDVRNKAKNRREYLEKHRKDVGLLISILIATVTFAAGFTYPGGYTSDNSSNQAGYPVLIRKPAFIVFVFSNAIAFVLSSSGVFIHLFWILYEGRSVVASNTAHNCNLFALIAMVVAFVSGTCAVLSPNPSLVADICILSAPLFVFTCFSEIVVALHFFKSMNVKAAARRRLLSEKV</sequence>
<feature type="region of interest" description="Disordered" evidence="8">
    <location>
        <begin position="1"/>
        <end position="53"/>
    </location>
</feature>
<dbReference type="InterPro" id="IPR002110">
    <property type="entry name" value="Ankyrin_rpt"/>
</dbReference>
<proteinExistence type="predicted"/>
<feature type="domain" description="PGG" evidence="10">
    <location>
        <begin position="506"/>
        <end position="614"/>
    </location>
</feature>
<feature type="compositionally biased region" description="Polar residues" evidence="8">
    <location>
        <begin position="7"/>
        <end position="16"/>
    </location>
</feature>
<name>A0AAV5I2E5_9ROSI</name>
<dbReference type="PANTHER" id="PTHR24186:SF50">
    <property type="entry name" value="ANKYRIN REPEAT-CONTAINING PROTEIN ITN1-LIKE ISOFORM X1"/>
    <property type="match status" value="1"/>
</dbReference>
<dbReference type="EMBL" id="BPVZ01000005">
    <property type="protein sequence ID" value="GKU91821.1"/>
    <property type="molecule type" value="Genomic_DNA"/>
</dbReference>
<keyword evidence="2 9" id="KW-0812">Transmembrane</keyword>
<evidence type="ECO:0000256" key="5">
    <source>
        <dbReference type="ARBA" id="ARBA00023043"/>
    </source>
</evidence>
<feature type="compositionally biased region" description="Polar residues" evidence="8">
    <location>
        <begin position="27"/>
        <end position="42"/>
    </location>
</feature>
<protein>
    <recommendedName>
        <fullName evidence="10">PGG domain-containing protein</fullName>
    </recommendedName>
</protein>
<keyword evidence="5 7" id="KW-0040">ANK repeat</keyword>
<dbReference type="AlphaFoldDB" id="A0AAV5I2E5"/>
<gene>
    <name evidence="11" type="ORF">SLEP1_g5636</name>
</gene>
<feature type="repeat" description="ANK" evidence="7">
    <location>
        <begin position="184"/>
        <end position="216"/>
    </location>
</feature>
<comment type="caution">
    <text evidence="11">The sequence shown here is derived from an EMBL/GenBank/DDBJ whole genome shotgun (WGS) entry which is preliminary data.</text>
</comment>
<dbReference type="GO" id="GO:0005886">
    <property type="term" value="C:plasma membrane"/>
    <property type="evidence" value="ECO:0007669"/>
    <property type="project" value="TreeGrafter"/>
</dbReference>
<dbReference type="Pfam" id="PF12796">
    <property type="entry name" value="Ank_2"/>
    <property type="match status" value="3"/>
</dbReference>
<dbReference type="Gene3D" id="1.25.40.20">
    <property type="entry name" value="Ankyrin repeat-containing domain"/>
    <property type="match status" value="3"/>
</dbReference>
<keyword evidence="12" id="KW-1185">Reference proteome</keyword>
<evidence type="ECO:0000256" key="7">
    <source>
        <dbReference type="PROSITE-ProRule" id="PRU00023"/>
    </source>
</evidence>
<dbReference type="PANTHER" id="PTHR24186">
    <property type="entry name" value="PROTEIN PHOSPHATASE 1 REGULATORY SUBUNIT"/>
    <property type="match status" value="1"/>
</dbReference>
<feature type="compositionally biased region" description="Basic and acidic residues" evidence="8">
    <location>
        <begin position="479"/>
        <end position="497"/>
    </location>
</feature>
<evidence type="ECO:0000256" key="9">
    <source>
        <dbReference type="SAM" id="Phobius"/>
    </source>
</evidence>
<dbReference type="PROSITE" id="PS50088">
    <property type="entry name" value="ANK_REPEAT"/>
    <property type="match status" value="4"/>
</dbReference>
<organism evidence="11 12">
    <name type="scientific">Rubroshorea leprosula</name>
    <dbReference type="NCBI Taxonomy" id="152421"/>
    <lineage>
        <taxon>Eukaryota</taxon>
        <taxon>Viridiplantae</taxon>
        <taxon>Streptophyta</taxon>
        <taxon>Embryophyta</taxon>
        <taxon>Tracheophyta</taxon>
        <taxon>Spermatophyta</taxon>
        <taxon>Magnoliopsida</taxon>
        <taxon>eudicotyledons</taxon>
        <taxon>Gunneridae</taxon>
        <taxon>Pentapetalae</taxon>
        <taxon>rosids</taxon>
        <taxon>malvids</taxon>
        <taxon>Malvales</taxon>
        <taxon>Dipterocarpaceae</taxon>
        <taxon>Rubroshorea</taxon>
    </lineage>
</organism>
<dbReference type="Proteomes" id="UP001054252">
    <property type="component" value="Unassembled WGS sequence"/>
</dbReference>
<keyword evidence="6 9" id="KW-0472">Membrane</keyword>
<dbReference type="InterPro" id="IPR036770">
    <property type="entry name" value="Ankyrin_rpt-contain_sf"/>
</dbReference>
<feature type="transmembrane region" description="Helical" evidence="9">
    <location>
        <begin position="553"/>
        <end position="581"/>
    </location>
</feature>
<feature type="repeat" description="ANK" evidence="7">
    <location>
        <begin position="137"/>
        <end position="169"/>
    </location>
</feature>
<dbReference type="InterPro" id="IPR026961">
    <property type="entry name" value="PGG_dom"/>
</dbReference>